<proteinExistence type="predicted"/>
<dbReference type="EMBL" id="BK059105">
    <property type="protein sequence ID" value="DAE30931.1"/>
    <property type="molecule type" value="Genomic_DNA"/>
</dbReference>
<name>A0A8S5RIC8_9VIRU</name>
<reference evidence="1" key="1">
    <citation type="journal article" date="2021" name="Proc. Natl. Acad. Sci. U.S.A.">
        <title>A Catalog of Tens of Thousands of Viruses from Human Metagenomes Reveals Hidden Associations with Chronic Diseases.</title>
        <authorList>
            <person name="Tisza M.J."/>
            <person name="Buck C.B."/>
        </authorList>
    </citation>
    <scope>NUCLEOTIDE SEQUENCE</scope>
    <source>
        <strain evidence="1">CtML55</strain>
    </source>
</reference>
<sequence>MLQCSRNNNVTFELSSLRCINDFNDSLVVNILHIWITV</sequence>
<evidence type="ECO:0000313" key="1">
    <source>
        <dbReference type="EMBL" id="DAE30931.1"/>
    </source>
</evidence>
<accession>A0A8S5RIC8</accession>
<protein>
    <submittedName>
        <fullName evidence="1">Uncharacterized protein</fullName>
    </submittedName>
</protein>
<organism evidence="1">
    <name type="scientific">virus sp. ctML55</name>
    <dbReference type="NCBI Taxonomy" id="2827627"/>
    <lineage>
        <taxon>Viruses</taxon>
    </lineage>
</organism>